<sequence length="51" mass="6046">SSGFRNWFEKIWNADESDIDIPDFENDENNDYDVKYPSFALLDLQYVSPPE</sequence>
<dbReference type="Proteomes" id="UP000887013">
    <property type="component" value="Unassembled WGS sequence"/>
</dbReference>
<comment type="caution">
    <text evidence="1">The sequence shown here is derived from an EMBL/GenBank/DDBJ whole genome shotgun (WGS) entry which is preliminary data.</text>
</comment>
<proteinExistence type="predicted"/>
<protein>
    <submittedName>
        <fullName evidence="1">Uncharacterized protein</fullName>
    </submittedName>
</protein>
<evidence type="ECO:0000313" key="2">
    <source>
        <dbReference type="Proteomes" id="UP000887013"/>
    </source>
</evidence>
<keyword evidence="2" id="KW-1185">Reference proteome</keyword>
<organism evidence="1 2">
    <name type="scientific">Nephila pilipes</name>
    <name type="common">Giant wood spider</name>
    <name type="synonym">Nephila maculata</name>
    <dbReference type="NCBI Taxonomy" id="299642"/>
    <lineage>
        <taxon>Eukaryota</taxon>
        <taxon>Metazoa</taxon>
        <taxon>Ecdysozoa</taxon>
        <taxon>Arthropoda</taxon>
        <taxon>Chelicerata</taxon>
        <taxon>Arachnida</taxon>
        <taxon>Araneae</taxon>
        <taxon>Araneomorphae</taxon>
        <taxon>Entelegynae</taxon>
        <taxon>Araneoidea</taxon>
        <taxon>Nephilidae</taxon>
        <taxon>Nephila</taxon>
    </lineage>
</organism>
<dbReference type="AlphaFoldDB" id="A0A8X6NV23"/>
<reference evidence="1" key="1">
    <citation type="submission" date="2020-08" db="EMBL/GenBank/DDBJ databases">
        <title>Multicomponent nature underlies the extraordinary mechanical properties of spider dragline silk.</title>
        <authorList>
            <person name="Kono N."/>
            <person name="Nakamura H."/>
            <person name="Mori M."/>
            <person name="Yoshida Y."/>
            <person name="Ohtoshi R."/>
            <person name="Malay A.D."/>
            <person name="Moran D.A.P."/>
            <person name="Tomita M."/>
            <person name="Numata K."/>
            <person name="Arakawa K."/>
        </authorList>
    </citation>
    <scope>NUCLEOTIDE SEQUENCE</scope>
</reference>
<evidence type="ECO:0000313" key="1">
    <source>
        <dbReference type="EMBL" id="GFT35903.1"/>
    </source>
</evidence>
<feature type="non-terminal residue" evidence="1">
    <location>
        <position position="51"/>
    </location>
</feature>
<accession>A0A8X6NV23</accession>
<gene>
    <name evidence="1" type="ORF">NPIL_261061</name>
</gene>
<name>A0A8X6NV23_NEPPI</name>
<dbReference type="EMBL" id="BMAW01013814">
    <property type="protein sequence ID" value="GFT35903.1"/>
    <property type="molecule type" value="Genomic_DNA"/>
</dbReference>
<feature type="non-terminal residue" evidence="1">
    <location>
        <position position="1"/>
    </location>
</feature>